<organism evidence="2 3">
    <name type="scientific">Streptomyces violaceusniger</name>
    <dbReference type="NCBI Taxonomy" id="68280"/>
    <lineage>
        <taxon>Bacteria</taxon>
        <taxon>Bacillati</taxon>
        <taxon>Actinomycetota</taxon>
        <taxon>Actinomycetes</taxon>
        <taxon>Kitasatosporales</taxon>
        <taxon>Streptomycetaceae</taxon>
        <taxon>Streptomyces</taxon>
        <taxon>Streptomyces violaceusniger group</taxon>
    </lineage>
</organism>
<accession>A0A4D4LL26</accession>
<reference evidence="2 3" key="1">
    <citation type="journal article" date="2020" name="Int. J. Syst. Evol. Microbiol.">
        <title>Reclassification of Streptomyces castelarensis and Streptomyces sporoclivatus as later heterotypic synonyms of Streptomyces antimycoticus.</title>
        <authorList>
            <person name="Komaki H."/>
            <person name="Tamura T."/>
        </authorList>
    </citation>
    <scope>NUCLEOTIDE SEQUENCE [LARGE SCALE GENOMIC DNA]</scope>
    <source>
        <strain evidence="2 3">NBRC 13459</strain>
    </source>
</reference>
<sequence>MARAPAGTTATASAAQNAIAAGGMTHTSVEAGLRPPGEVPPPDEVPAKTMGILKNSEEKMSAKCGR</sequence>
<proteinExistence type="predicted"/>
<feature type="compositionally biased region" description="Basic and acidic residues" evidence="1">
    <location>
        <begin position="55"/>
        <end position="66"/>
    </location>
</feature>
<keyword evidence="3" id="KW-1185">Reference proteome</keyword>
<protein>
    <submittedName>
        <fullName evidence="2">Uncharacterized protein</fullName>
    </submittedName>
</protein>
<evidence type="ECO:0000313" key="2">
    <source>
        <dbReference type="EMBL" id="GDY58599.1"/>
    </source>
</evidence>
<evidence type="ECO:0000256" key="1">
    <source>
        <dbReference type="SAM" id="MobiDB-lite"/>
    </source>
</evidence>
<dbReference type="Proteomes" id="UP000301309">
    <property type="component" value="Unassembled WGS sequence"/>
</dbReference>
<name>A0A4D4LL26_STRVO</name>
<evidence type="ECO:0000313" key="3">
    <source>
        <dbReference type="Proteomes" id="UP000301309"/>
    </source>
</evidence>
<feature type="compositionally biased region" description="Low complexity" evidence="1">
    <location>
        <begin position="1"/>
        <end position="23"/>
    </location>
</feature>
<dbReference type="AlphaFoldDB" id="A0A4D4LL26"/>
<gene>
    <name evidence="2" type="ORF">SVIO_092220</name>
</gene>
<dbReference type="EMBL" id="BJHW01000002">
    <property type="protein sequence ID" value="GDY58599.1"/>
    <property type="molecule type" value="Genomic_DNA"/>
</dbReference>
<comment type="caution">
    <text evidence="2">The sequence shown here is derived from an EMBL/GenBank/DDBJ whole genome shotgun (WGS) entry which is preliminary data.</text>
</comment>
<feature type="region of interest" description="Disordered" evidence="1">
    <location>
        <begin position="1"/>
        <end position="66"/>
    </location>
</feature>